<dbReference type="PANTHER" id="PTHR13315:SF4">
    <property type="entry name" value="METALLOPHOSPHOESTERASE, ISOFORM E"/>
    <property type="match status" value="1"/>
</dbReference>
<organism evidence="3 4">
    <name type="scientific">Operophtera brumata</name>
    <name type="common">Winter moth</name>
    <name type="synonym">Phalaena brumata</name>
    <dbReference type="NCBI Taxonomy" id="104452"/>
    <lineage>
        <taxon>Eukaryota</taxon>
        <taxon>Metazoa</taxon>
        <taxon>Ecdysozoa</taxon>
        <taxon>Arthropoda</taxon>
        <taxon>Hexapoda</taxon>
        <taxon>Insecta</taxon>
        <taxon>Pterygota</taxon>
        <taxon>Neoptera</taxon>
        <taxon>Endopterygota</taxon>
        <taxon>Lepidoptera</taxon>
        <taxon>Glossata</taxon>
        <taxon>Ditrysia</taxon>
        <taxon>Geometroidea</taxon>
        <taxon>Geometridae</taxon>
        <taxon>Larentiinae</taxon>
        <taxon>Operophtera</taxon>
    </lineage>
</organism>
<accession>A0A0L7LTI5</accession>
<dbReference type="InterPro" id="IPR033308">
    <property type="entry name" value="PGAP5/Cdc1/Ted1"/>
</dbReference>
<dbReference type="GO" id="GO:0005783">
    <property type="term" value="C:endoplasmic reticulum"/>
    <property type="evidence" value="ECO:0007669"/>
    <property type="project" value="TreeGrafter"/>
</dbReference>
<dbReference type="Proteomes" id="UP000037510">
    <property type="component" value="Unassembled WGS sequence"/>
</dbReference>
<dbReference type="GO" id="GO:0016020">
    <property type="term" value="C:membrane"/>
    <property type="evidence" value="ECO:0007669"/>
    <property type="project" value="GOC"/>
</dbReference>
<comment type="caution">
    <text evidence="3">The sequence shown here is derived from an EMBL/GenBank/DDBJ whole genome shotgun (WGS) entry which is preliminary data.</text>
</comment>
<evidence type="ECO:0008006" key="5">
    <source>
        <dbReference type="Google" id="ProtNLM"/>
    </source>
</evidence>
<proteinExistence type="predicted"/>
<keyword evidence="1 2" id="KW-0472">Membrane</keyword>
<keyword evidence="2" id="KW-0812">Transmembrane</keyword>
<keyword evidence="2" id="KW-1133">Transmembrane helix</keyword>
<reference evidence="3 4" key="1">
    <citation type="journal article" date="2015" name="Genome Biol. Evol.">
        <title>The genome of winter moth (Operophtera brumata) provides a genomic perspective on sexual dimorphism and phenology.</title>
        <authorList>
            <person name="Derks M.F."/>
            <person name="Smit S."/>
            <person name="Salis L."/>
            <person name="Schijlen E."/>
            <person name="Bossers A."/>
            <person name="Mateman C."/>
            <person name="Pijl A.S."/>
            <person name="de Ridder D."/>
            <person name="Groenen M.A."/>
            <person name="Visser M.E."/>
            <person name="Megens H.J."/>
        </authorList>
    </citation>
    <scope>NUCLEOTIDE SEQUENCE [LARGE SCALE GENOMIC DNA]</scope>
    <source>
        <strain evidence="3">WM2013NL</strain>
        <tissue evidence="3">Head and thorax</tissue>
    </source>
</reference>
<protein>
    <recommendedName>
        <fullName evidence="5">Calcineurin-like phosphoesterase domain-containing protein</fullName>
    </recommendedName>
</protein>
<evidence type="ECO:0000313" key="3">
    <source>
        <dbReference type="EMBL" id="KOB78775.1"/>
    </source>
</evidence>
<dbReference type="InterPro" id="IPR029052">
    <property type="entry name" value="Metallo-depent_PP-like"/>
</dbReference>
<gene>
    <name evidence="3" type="ORF">OBRU01_01420</name>
</gene>
<evidence type="ECO:0000256" key="2">
    <source>
        <dbReference type="SAM" id="Phobius"/>
    </source>
</evidence>
<sequence length="360" mass="41154">MHLRRSAAVKYFIGAYLGAALYCEWLIYMVQPLFWPKLMKCLDEEACTRILFIADPQIQGDLAVSAPLNYLYEWDSDRYVKSTFNVVAGHFKPDVLVYLGDLMDEGSIATMVQFHEYAKRLFSIFQLDYPFVRDKISEFEKVFEQPSVITHRNISFYKVNGITHDYPKESDVDGDYKIVVSHYPVTREPLFGHQDPQLAHRVTHWLKDNGEVLRVPAGGDTLYEVYVPTCSYRMGTQHIGYGAAVLVTYPQQLAHRVTHWLKDNGEVLRVPAGGDTLYEVYVPTCSYRMGTQHIGYGAAVLVTYPQQLAHRVTHWLKNAGEVLRVPAGGDTLYEVYVPTCYYRMGTQHIGYGAALNYYAK</sequence>
<dbReference type="AlphaFoldDB" id="A0A0L7LTI5"/>
<evidence type="ECO:0000256" key="1">
    <source>
        <dbReference type="ARBA" id="ARBA00023136"/>
    </source>
</evidence>
<name>A0A0L7LTI5_OPEBR</name>
<dbReference type="STRING" id="104452.A0A0L7LTI5"/>
<keyword evidence="4" id="KW-1185">Reference proteome</keyword>
<dbReference type="EMBL" id="JTDY01000114">
    <property type="protein sequence ID" value="KOB78775.1"/>
    <property type="molecule type" value="Genomic_DNA"/>
</dbReference>
<feature type="transmembrane region" description="Helical" evidence="2">
    <location>
        <begin position="12"/>
        <end position="35"/>
    </location>
</feature>
<dbReference type="PANTHER" id="PTHR13315">
    <property type="entry name" value="METALLO PHOSPHOESTERASE RELATED"/>
    <property type="match status" value="1"/>
</dbReference>
<dbReference type="SUPFAM" id="SSF56300">
    <property type="entry name" value="Metallo-dependent phosphatases"/>
    <property type="match status" value="1"/>
</dbReference>
<evidence type="ECO:0000313" key="4">
    <source>
        <dbReference type="Proteomes" id="UP000037510"/>
    </source>
</evidence>
<dbReference type="GO" id="GO:0006506">
    <property type="term" value="P:GPI anchor biosynthetic process"/>
    <property type="evidence" value="ECO:0007669"/>
    <property type="project" value="InterPro"/>
</dbReference>